<keyword evidence="1" id="KW-0472">Membrane</keyword>
<gene>
    <name evidence="2" type="primary">ypmT</name>
    <name evidence="2" type="ORF">P9271_22565</name>
</gene>
<evidence type="ECO:0000256" key="1">
    <source>
        <dbReference type="SAM" id="Phobius"/>
    </source>
</evidence>
<dbReference type="Proteomes" id="UP001342826">
    <property type="component" value="Unassembled WGS sequence"/>
</dbReference>
<evidence type="ECO:0000313" key="3">
    <source>
        <dbReference type="Proteomes" id="UP001342826"/>
    </source>
</evidence>
<protein>
    <submittedName>
        <fullName evidence="2">Protein YpmT</fullName>
    </submittedName>
</protein>
<dbReference type="EMBL" id="JARTFS010000023">
    <property type="protein sequence ID" value="MED4404073.1"/>
    <property type="molecule type" value="Genomic_DNA"/>
</dbReference>
<dbReference type="RefSeq" id="WP_066233791.1">
    <property type="nucleotide sequence ID" value="NZ_JARSOS010000027.1"/>
</dbReference>
<keyword evidence="3" id="KW-1185">Reference proteome</keyword>
<feature type="transmembrane region" description="Helical" evidence="1">
    <location>
        <begin position="36"/>
        <end position="54"/>
    </location>
</feature>
<keyword evidence="1" id="KW-0812">Transmembrane</keyword>
<organism evidence="2 3">
    <name type="scientific">Metabacillus fastidiosus</name>
    <dbReference type="NCBI Taxonomy" id="1458"/>
    <lineage>
        <taxon>Bacteria</taxon>
        <taxon>Bacillati</taxon>
        <taxon>Bacillota</taxon>
        <taxon>Bacilli</taxon>
        <taxon>Bacillales</taxon>
        <taxon>Bacillaceae</taxon>
        <taxon>Metabacillus</taxon>
    </lineage>
</organism>
<keyword evidence="1" id="KW-1133">Transmembrane helix</keyword>
<name>A0ABU6P569_9BACI</name>
<feature type="transmembrane region" description="Helical" evidence="1">
    <location>
        <begin position="6"/>
        <end position="24"/>
    </location>
</feature>
<accession>A0ABU6P569</accession>
<dbReference type="GeneID" id="301142590"/>
<comment type="caution">
    <text evidence="2">The sequence shown here is derived from an EMBL/GenBank/DDBJ whole genome shotgun (WGS) entry which is preliminary data.</text>
</comment>
<proteinExistence type="predicted"/>
<evidence type="ECO:0000313" key="2">
    <source>
        <dbReference type="EMBL" id="MED4404073.1"/>
    </source>
</evidence>
<reference evidence="2 3" key="1">
    <citation type="submission" date="2023-03" db="EMBL/GenBank/DDBJ databases">
        <title>Bacillus Genome Sequencing.</title>
        <authorList>
            <person name="Dunlap C."/>
        </authorList>
    </citation>
    <scope>NUCLEOTIDE SEQUENCE [LARGE SCALE GENOMIC DNA]</scope>
    <source>
        <strain evidence="2 3">NRS-1717</strain>
    </source>
</reference>
<dbReference type="InterPro" id="IPR035403">
    <property type="entry name" value="YmpT-like"/>
</dbReference>
<sequence length="63" mass="7275">MKNIFGIAIIVTTLLAIYFGGVAYMQYTDEKMDEVFLNIGYCALFLSCAVYSWHLREEKQNNN</sequence>
<dbReference type="Pfam" id="PF17431">
    <property type="entry name" value="YpmT"/>
    <property type="match status" value="1"/>
</dbReference>